<gene>
    <name evidence="3" type="ORF">BRAN1462_LOCUS36719</name>
</gene>
<sequence length="436" mass="47809">VYSHSWLPGQVDGVAVRMMAHVKSLASRGTKVVVVTPDFVPPGEELERKPMSPIPGVEHITLATMRTPVYRKNFCMSFSFGNLLKLIDVIQRVKPDYVHGTQEASLQVLATACIWCGVPLVISMHTDVIQITAADQSFSDKAGRSSSALAAMVQNMHKYITCVCTHWGYRNWALANAFFFPVSAHARSMLRTAGVGDVAIAPDTWGPMVDSEQFRPDLPKDAVAEARRELTFGIPGAYLLVYCGRVTAEKDIQFLVDSLARHPKNVVLALVGPGSMCEQLKPLHGKDHRVHCTGEFVSRDKVALYMCAADCCVSASTMETVGFTAMEALSSGTPFLAANAQGFAEHLKHGSNARLWTPHDKASFDRELSAMMATSRTGNWSPEALRASMSTASVEACTDRAVGAYLHARHRGWHSLRLASAVFFFFLNWMVTLVMQ</sequence>
<dbReference type="Gene3D" id="3.40.50.2000">
    <property type="entry name" value="Glycogen Phosphorylase B"/>
    <property type="match status" value="2"/>
</dbReference>
<dbReference type="AlphaFoldDB" id="A0A7S2L6J5"/>
<dbReference type="GO" id="GO:0016757">
    <property type="term" value="F:glycosyltransferase activity"/>
    <property type="evidence" value="ECO:0007669"/>
    <property type="project" value="TreeGrafter"/>
</dbReference>
<dbReference type="InterPro" id="IPR028098">
    <property type="entry name" value="Glyco_trans_4-like_N"/>
</dbReference>
<protein>
    <recommendedName>
        <fullName evidence="2">Glycosyltransferase subfamily 4-like N-terminal domain-containing protein</fullName>
    </recommendedName>
</protein>
<organism evidence="3">
    <name type="scientific">Zooxanthella nutricula</name>
    <dbReference type="NCBI Taxonomy" id="1333877"/>
    <lineage>
        <taxon>Eukaryota</taxon>
        <taxon>Sar</taxon>
        <taxon>Alveolata</taxon>
        <taxon>Dinophyceae</taxon>
        <taxon>Peridiniales</taxon>
        <taxon>Peridiniales incertae sedis</taxon>
        <taxon>Zooxanthella</taxon>
    </lineage>
</organism>
<proteinExistence type="predicted"/>
<dbReference type="EMBL" id="HBGW01057784">
    <property type="protein sequence ID" value="CAD9597341.1"/>
    <property type="molecule type" value="Transcribed_RNA"/>
</dbReference>
<evidence type="ECO:0000256" key="1">
    <source>
        <dbReference type="SAM" id="Phobius"/>
    </source>
</evidence>
<keyword evidence="1" id="KW-0472">Membrane</keyword>
<accession>A0A7S2L6J5</accession>
<name>A0A7S2L6J5_9DINO</name>
<dbReference type="Pfam" id="PF13439">
    <property type="entry name" value="Glyco_transf_4"/>
    <property type="match status" value="1"/>
</dbReference>
<feature type="domain" description="Glycosyltransferase subfamily 4-like N-terminal" evidence="2">
    <location>
        <begin position="11"/>
        <end position="143"/>
    </location>
</feature>
<keyword evidence="1" id="KW-0812">Transmembrane</keyword>
<evidence type="ECO:0000313" key="3">
    <source>
        <dbReference type="EMBL" id="CAD9597341.1"/>
    </source>
</evidence>
<feature type="transmembrane region" description="Helical" evidence="1">
    <location>
        <begin position="416"/>
        <end position="435"/>
    </location>
</feature>
<dbReference type="Pfam" id="PF13692">
    <property type="entry name" value="Glyco_trans_1_4"/>
    <property type="match status" value="1"/>
</dbReference>
<evidence type="ECO:0000259" key="2">
    <source>
        <dbReference type="Pfam" id="PF13439"/>
    </source>
</evidence>
<dbReference type="SUPFAM" id="SSF53756">
    <property type="entry name" value="UDP-Glycosyltransferase/glycogen phosphorylase"/>
    <property type="match status" value="1"/>
</dbReference>
<dbReference type="InterPro" id="IPR050194">
    <property type="entry name" value="Glycosyltransferase_grp1"/>
</dbReference>
<keyword evidence="1" id="KW-1133">Transmembrane helix</keyword>
<reference evidence="3" key="1">
    <citation type="submission" date="2021-01" db="EMBL/GenBank/DDBJ databases">
        <authorList>
            <person name="Corre E."/>
            <person name="Pelletier E."/>
            <person name="Niang G."/>
            <person name="Scheremetjew M."/>
            <person name="Finn R."/>
            <person name="Kale V."/>
            <person name="Holt S."/>
            <person name="Cochrane G."/>
            <person name="Meng A."/>
            <person name="Brown T."/>
            <person name="Cohen L."/>
        </authorList>
    </citation>
    <scope>NUCLEOTIDE SEQUENCE</scope>
    <source>
        <strain evidence="3">RCC3387</strain>
    </source>
</reference>
<feature type="non-terminal residue" evidence="3">
    <location>
        <position position="1"/>
    </location>
</feature>
<dbReference type="PANTHER" id="PTHR45947">
    <property type="entry name" value="SULFOQUINOVOSYL TRANSFERASE SQD2"/>
    <property type="match status" value="1"/>
</dbReference>
<dbReference type="PANTHER" id="PTHR45947:SF3">
    <property type="entry name" value="SULFOQUINOVOSYL TRANSFERASE SQD2"/>
    <property type="match status" value="1"/>
</dbReference>